<dbReference type="SUPFAM" id="SSF90209">
    <property type="entry name" value="Ran binding protein zinc finger-like"/>
    <property type="match status" value="3"/>
</dbReference>
<feature type="region of interest" description="Disordered" evidence="5">
    <location>
        <begin position="246"/>
        <end position="278"/>
    </location>
</feature>
<evidence type="ECO:0000256" key="2">
    <source>
        <dbReference type="ARBA" id="ARBA00022771"/>
    </source>
</evidence>
<dbReference type="GO" id="GO:0008270">
    <property type="term" value="F:zinc ion binding"/>
    <property type="evidence" value="ECO:0007669"/>
    <property type="project" value="UniProtKB-KW"/>
</dbReference>
<evidence type="ECO:0000256" key="1">
    <source>
        <dbReference type="ARBA" id="ARBA00022723"/>
    </source>
</evidence>
<feature type="compositionally biased region" description="Polar residues" evidence="5">
    <location>
        <begin position="70"/>
        <end position="80"/>
    </location>
</feature>
<dbReference type="Proteomes" id="UP000298416">
    <property type="component" value="Unassembled WGS sequence"/>
</dbReference>
<dbReference type="PANTHER" id="PTHR23111">
    <property type="entry name" value="ZINC FINGER PROTEIN"/>
    <property type="match status" value="1"/>
</dbReference>
<keyword evidence="3" id="KW-0862">Zinc</keyword>
<evidence type="ECO:0000256" key="5">
    <source>
        <dbReference type="SAM" id="MobiDB-lite"/>
    </source>
</evidence>
<dbReference type="PROSITE" id="PS50199">
    <property type="entry name" value="ZF_RANBP2_2"/>
    <property type="match status" value="3"/>
</dbReference>
<keyword evidence="1" id="KW-0479">Metal-binding</keyword>
<reference evidence="7" key="1">
    <citation type="submission" date="2018-01" db="EMBL/GenBank/DDBJ databases">
        <authorList>
            <person name="Mao J.F."/>
        </authorList>
    </citation>
    <scope>NUCLEOTIDE SEQUENCE</scope>
    <source>
        <strain evidence="7">Huo1</strain>
        <tissue evidence="7">Leaf</tissue>
    </source>
</reference>
<dbReference type="GO" id="GO:0003729">
    <property type="term" value="F:mRNA binding"/>
    <property type="evidence" value="ECO:0007669"/>
    <property type="project" value="TreeGrafter"/>
</dbReference>
<feature type="compositionally biased region" description="Basic and acidic residues" evidence="5">
    <location>
        <begin position="246"/>
        <end position="255"/>
    </location>
</feature>
<protein>
    <recommendedName>
        <fullName evidence="6">RanBP2-type domain-containing protein</fullName>
    </recommendedName>
</protein>
<dbReference type="EMBL" id="PNBA02000016">
    <property type="protein sequence ID" value="KAG6396757.1"/>
    <property type="molecule type" value="Genomic_DNA"/>
</dbReference>
<keyword evidence="8" id="KW-1185">Reference proteome</keyword>
<dbReference type="Pfam" id="PF00641">
    <property type="entry name" value="Zn_ribbon_RanBP"/>
    <property type="match status" value="3"/>
</dbReference>
<dbReference type="PANTHER" id="PTHR23111:SF23">
    <property type="entry name" value="RAN BP2_NZF ZINC FINGER-LIKE SUPERFAMILY PROTEIN"/>
    <property type="match status" value="1"/>
</dbReference>
<dbReference type="GO" id="GO:0005737">
    <property type="term" value="C:cytoplasm"/>
    <property type="evidence" value="ECO:0007669"/>
    <property type="project" value="TreeGrafter"/>
</dbReference>
<dbReference type="PROSITE" id="PS01358">
    <property type="entry name" value="ZF_RANBP2_1"/>
    <property type="match status" value="2"/>
</dbReference>
<reference evidence="7" key="2">
    <citation type="submission" date="2020-08" db="EMBL/GenBank/DDBJ databases">
        <title>Plant Genome Project.</title>
        <authorList>
            <person name="Zhang R.-G."/>
        </authorList>
    </citation>
    <scope>NUCLEOTIDE SEQUENCE</scope>
    <source>
        <strain evidence="7">Huo1</strain>
        <tissue evidence="7">Leaf</tissue>
    </source>
</reference>
<evidence type="ECO:0000256" key="4">
    <source>
        <dbReference type="PROSITE-ProRule" id="PRU00322"/>
    </source>
</evidence>
<organism evidence="7">
    <name type="scientific">Salvia splendens</name>
    <name type="common">Scarlet sage</name>
    <dbReference type="NCBI Taxonomy" id="180675"/>
    <lineage>
        <taxon>Eukaryota</taxon>
        <taxon>Viridiplantae</taxon>
        <taxon>Streptophyta</taxon>
        <taxon>Embryophyta</taxon>
        <taxon>Tracheophyta</taxon>
        <taxon>Spermatophyta</taxon>
        <taxon>Magnoliopsida</taxon>
        <taxon>eudicotyledons</taxon>
        <taxon>Gunneridae</taxon>
        <taxon>Pentapetalae</taxon>
        <taxon>asterids</taxon>
        <taxon>lamiids</taxon>
        <taxon>Lamiales</taxon>
        <taxon>Lamiaceae</taxon>
        <taxon>Nepetoideae</taxon>
        <taxon>Mentheae</taxon>
        <taxon>Salviinae</taxon>
        <taxon>Salvia</taxon>
        <taxon>Salvia subgen. Calosphace</taxon>
        <taxon>core Calosphace</taxon>
    </lineage>
</organism>
<feature type="domain" description="RanBP2-type" evidence="6">
    <location>
        <begin position="327"/>
        <end position="359"/>
    </location>
</feature>
<evidence type="ECO:0000256" key="3">
    <source>
        <dbReference type="ARBA" id="ARBA00022833"/>
    </source>
</evidence>
<proteinExistence type="predicted"/>
<evidence type="ECO:0000313" key="7">
    <source>
        <dbReference type="EMBL" id="KAG6396757.1"/>
    </source>
</evidence>
<dbReference type="InterPro" id="IPR036443">
    <property type="entry name" value="Znf_RanBP2_sf"/>
</dbReference>
<dbReference type="SMART" id="SM00547">
    <property type="entry name" value="ZnF_RBZ"/>
    <property type="match status" value="3"/>
</dbReference>
<dbReference type="InterPro" id="IPR001876">
    <property type="entry name" value="Znf_RanBP2"/>
</dbReference>
<feature type="compositionally biased region" description="Polar residues" evidence="5">
    <location>
        <begin position="256"/>
        <end position="275"/>
    </location>
</feature>
<comment type="caution">
    <text evidence="7">The sequence shown here is derived from an EMBL/GenBank/DDBJ whole genome shotgun (WGS) entry which is preliminary data.</text>
</comment>
<evidence type="ECO:0000313" key="8">
    <source>
        <dbReference type="Proteomes" id="UP000298416"/>
    </source>
</evidence>
<dbReference type="Gene3D" id="4.10.1060.10">
    <property type="entry name" value="Zinc finger, RanBP2-type"/>
    <property type="match status" value="3"/>
</dbReference>
<gene>
    <name evidence="7" type="ORF">SASPL_142914</name>
</gene>
<feature type="region of interest" description="Disordered" evidence="5">
    <location>
        <begin position="54"/>
        <end position="80"/>
    </location>
</feature>
<evidence type="ECO:0000259" key="6">
    <source>
        <dbReference type="PROSITE" id="PS50199"/>
    </source>
</evidence>
<keyword evidence="2 4" id="KW-0863">Zinc-finger</keyword>
<dbReference type="AlphaFoldDB" id="A0A8X8WKT0"/>
<sequence>MLKSYIKTVKTQFLNPRIYSAASVNHYSSSQNRSAYNPALQFVLNEAQECQSSKIQRNYPVHEEEEEESSQQPALPSSQISHPWPEWMDLMEKLLKNGYFNEIGNPFANNGQVGGKEANLIRTACLNFARDHYQLIRHLSRKDIMVIAGSGCPSTDRKVANSGKRLRAHVGINEGNVCSSCILRGDCDRAYVTAREDEGGRTVDVMRFLLTYGLHPLIGSVENKSSLNKNVKESVRTLLKEMVDVKVDEHDHETPNETTQNRTPSTQESGGNQDQSHTHIPLKQGDWICPKCNFVNFARNVKCLRCNGLFQERLKKLSEEQGDLPLKKGDWKCDKYNKCYFLNFARNTRCLQCKENPPKRQLNPGEWECDSCNYINFKRNMVCLKCDHRRPIASQTVNKNNQTQVWHEQEWLSRYKRENSFKFVESENEDQTGSSSYQSPGFKDFPVAGGKSDLSRDVQKHDSWKREMAVKSRAVIRETEDSGRHKAYIFQGRREDPASGVDDDMAEWFESEFHDIFADNFSKLGDYVAKWRKSVVHSG</sequence>
<feature type="domain" description="RanBP2-type" evidence="6">
    <location>
        <begin position="283"/>
        <end position="312"/>
    </location>
</feature>
<accession>A0A8X8WKT0</accession>
<feature type="domain" description="RanBP2-type" evidence="6">
    <location>
        <begin position="363"/>
        <end position="392"/>
    </location>
</feature>
<name>A0A8X8WKT0_SALSN</name>